<dbReference type="Gene3D" id="3.40.50.2000">
    <property type="entry name" value="Glycogen Phosphorylase B"/>
    <property type="match status" value="1"/>
</dbReference>
<dbReference type="Proteomes" id="UP000249522">
    <property type="component" value="Unassembled WGS sequence"/>
</dbReference>
<dbReference type="SUPFAM" id="SSF53448">
    <property type="entry name" value="Nucleotide-diphospho-sugar transferases"/>
    <property type="match status" value="1"/>
</dbReference>
<dbReference type="InterPro" id="IPR050834">
    <property type="entry name" value="Glycosyltransf_2"/>
</dbReference>
<dbReference type="RefSeq" id="WP_111144808.1">
    <property type="nucleotide sequence ID" value="NZ_QKRB01000006.1"/>
</dbReference>
<dbReference type="PANTHER" id="PTHR43685">
    <property type="entry name" value="GLYCOSYLTRANSFERASE"/>
    <property type="match status" value="1"/>
</dbReference>
<dbReference type="AlphaFoldDB" id="A0A2W1LSU6"/>
<dbReference type="SUPFAM" id="SSF48452">
    <property type="entry name" value="TPR-like"/>
    <property type="match status" value="1"/>
</dbReference>
<gene>
    <name evidence="2" type="ORF">DNH61_00875</name>
</gene>
<comment type="caution">
    <text evidence="2">The sequence shown here is derived from an EMBL/GenBank/DDBJ whole genome shotgun (WGS) entry which is preliminary data.</text>
</comment>
<dbReference type="InterPro" id="IPR001173">
    <property type="entry name" value="Glyco_trans_2-like"/>
</dbReference>
<dbReference type="Gene3D" id="1.25.40.10">
    <property type="entry name" value="Tetratricopeptide repeat domain"/>
    <property type="match status" value="1"/>
</dbReference>
<accession>A0A2W1LSU6</accession>
<name>A0A2W1LSU6_9BACL</name>
<dbReference type="InterPro" id="IPR011990">
    <property type="entry name" value="TPR-like_helical_dom_sf"/>
</dbReference>
<protein>
    <recommendedName>
        <fullName evidence="1">Glycosyltransferase 2-like domain-containing protein</fullName>
    </recommendedName>
</protein>
<dbReference type="PANTHER" id="PTHR43685:SF2">
    <property type="entry name" value="GLYCOSYLTRANSFERASE 2-LIKE DOMAIN-CONTAINING PROTEIN"/>
    <property type="match status" value="1"/>
</dbReference>
<sequence length="1114" mass="127415">MDTRSEMNIYMTKIKEQITNLIEDGFLADAEQLITQYEDIIKNDNDIITMKAVIKLSKGFLSEAEELLWEGFDKGNQADILFNLAYIYQIQRDYPRAYRFYERARMSVQDEGSAQEIEDAIIALNSFVTQDEERVIKRFIVMSSCGWGEMKQRPHNLAIALSKMGHYVDYVSSSREKRKTNNSSITIDKLVNHSLSAGYTTAFLRAINPIEVYYDGKVLMDNYLALLQQLLDESQEEVIIISYLPSSIIYLNALKGNFKVIYDCVDDHSDLVNSSWNIKRDREYEEILLNKADFTLTTSNTLYLSKSIGRDNVYLSKNAVEPTSFSKCGQLAVLPEDIIDLPRPLICYMGAVDKWFDEELFYQLVRNNKEMSFVVIGPVQPGMLSVKENNLYLLGIKEHERLQYYLEHMDVGIIPFKTSEDIIVHCDPIKLYEYAACGLPVVGPSMPELAVGKGFITVADGFWAFNEALRKSLLVEVDTQEIQEFVRSNTWISRSIQLLDILNGKTAPYEKEVVLPQIKEFWDKHLDTANNPLYQSVYSLLYAESDKEKFFQYAENGFKGDKSNYSLRVYALASFMTNRVPDFIEELLDCSLVEDNIKAELLLLRKRKRFDILRLRVLYIAKCYGLLYSEIFKLKEEDKTIELAHFCYEVDDLIDAKELYIKAKEQDDYLLESPLYYKNQAALFIADGDYASSQSFLVKSRKLTKEYLQSYIPVDENNQSLSKVRFSVVIPTRNSSDTLEFTLMTCLDQNYDDYEIIVSDNSSDELTKNLIDRLNEDRIKYFKPERELAMTENFNYAISKVKGEYVIVLGSDDGLLLHALSTLDVLLETLNTKILHWNLVAYGWPDVQLNGYQNYLNIPYIEAGTAITSYKLESLNAIKDVAAFNKLYSSLPMLYCNSVVHTSLLKELVTKTGEVYKSIAPDVYSGFAMSSLEKYFISINVPMSIGGSSGNSNGISYHYGGDEKSDGIKKDYMALNKQAGLELNGIIPNVKSVQASVGASFIAAKQALFPDISELELNRKKMIEQTVESLHSDDSEFQLILSALYESLQDDKKLMEWFEESYLQNPTFKGRVTPRKVEFKEGFRKDGGLYLDASKFDVSNVYGAAQLYRKITGL</sequence>
<organism evidence="2 3">
    <name type="scientific">Paenibacillus sambharensis</name>
    <dbReference type="NCBI Taxonomy" id="1803190"/>
    <lineage>
        <taxon>Bacteria</taxon>
        <taxon>Bacillati</taxon>
        <taxon>Bacillota</taxon>
        <taxon>Bacilli</taxon>
        <taxon>Bacillales</taxon>
        <taxon>Paenibacillaceae</taxon>
        <taxon>Paenibacillus</taxon>
    </lineage>
</organism>
<feature type="domain" description="Glycosyltransferase 2-like" evidence="1">
    <location>
        <begin position="727"/>
        <end position="816"/>
    </location>
</feature>
<dbReference type="SUPFAM" id="SSF53756">
    <property type="entry name" value="UDP-Glycosyltransferase/glycogen phosphorylase"/>
    <property type="match status" value="1"/>
</dbReference>
<dbReference type="OrthoDB" id="9816564at2"/>
<keyword evidence="3" id="KW-1185">Reference proteome</keyword>
<dbReference type="Pfam" id="PF00535">
    <property type="entry name" value="Glycos_transf_2"/>
    <property type="match status" value="1"/>
</dbReference>
<dbReference type="InterPro" id="IPR029044">
    <property type="entry name" value="Nucleotide-diphossugar_trans"/>
</dbReference>
<evidence type="ECO:0000313" key="2">
    <source>
        <dbReference type="EMBL" id="PZD97845.1"/>
    </source>
</evidence>
<reference evidence="2 3" key="1">
    <citation type="submission" date="2018-06" db="EMBL/GenBank/DDBJ databases">
        <title>Paenibacillus imtechensis sp. nov.</title>
        <authorList>
            <person name="Pinnaka A.K."/>
            <person name="Singh H."/>
            <person name="Kaur M."/>
        </authorList>
    </citation>
    <scope>NUCLEOTIDE SEQUENCE [LARGE SCALE GENOMIC DNA]</scope>
    <source>
        <strain evidence="2 3">SMB1</strain>
    </source>
</reference>
<dbReference type="CDD" id="cd00761">
    <property type="entry name" value="Glyco_tranf_GTA_type"/>
    <property type="match status" value="1"/>
</dbReference>
<proteinExistence type="predicted"/>
<dbReference type="Gene3D" id="3.90.550.10">
    <property type="entry name" value="Spore Coat Polysaccharide Biosynthesis Protein SpsA, Chain A"/>
    <property type="match status" value="1"/>
</dbReference>
<evidence type="ECO:0000313" key="3">
    <source>
        <dbReference type="Proteomes" id="UP000249522"/>
    </source>
</evidence>
<evidence type="ECO:0000259" key="1">
    <source>
        <dbReference type="Pfam" id="PF00535"/>
    </source>
</evidence>
<dbReference type="EMBL" id="QKRB01000006">
    <property type="protein sequence ID" value="PZD97845.1"/>
    <property type="molecule type" value="Genomic_DNA"/>
</dbReference>